<dbReference type="EMBL" id="QRST01000011">
    <property type="protein sequence ID" value="RGQ05060.1"/>
    <property type="molecule type" value="Genomic_DNA"/>
</dbReference>
<dbReference type="Gene3D" id="3.40.710.10">
    <property type="entry name" value="DD-peptidase/beta-lactamase superfamily"/>
    <property type="match status" value="1"/>
</dbReference>
<dbReference type="GO" id="GO:0005886">
    <property type="term" value="C:plasma membrane"/>
    <property type="evidence" value="ECO:0007669"/>
    <property type="project" value="TreeGrafter"/>
</dbReference>
<comment type="caution">
    <text evidence="7">The sequence shown here is derived from an EMBL/GenBank/DDBJ whole genome shotgun (WGS) entry which is preliminary data.</text>
</comment>
<dbReference type="Gene3D" id="3.30.450.330">
    <property type="match status" value="1"/>
</dbReference>
<evidence type="ECO:0000256" key="2">
    <source>
        <dbReference type="ARBA" id="ARBA00007171"/>
    </source>
</evidence>
<evidence type="ECO:0000313" key="8">
    <source>
        <dbReference type="Proteomes" id="UP000284662"/>
    </source>
</evidence>
<keyword evidence="7" id="KW-0808">Transferase</keyword>
<dbReference type="GO" id="GO:0071555">
    <property type="term" value="P:cell wall organization"/>
    <property type="evidence" value="ECO:0007669"/>
    <property type="project" value="TreeGrafter"/>
</dbReference>
<organism evidence="7 8">
    <name type="scientific">Megamonas rupellensis</name>
    <dbReference type="NCBI Taxonomy" id="491921"/>
    <lineage>
        <taxon>Bacteria</taxon>
        <taxon>Bacillati</taxon>
        <taxon>Bacillota</taxon>
        <taxon>Negativicutes</taxon>
        <taxon>Selenomonadales</taxon>
        <taxon>Selenomonadaceae</taxon>
        <taxon>Megamonas</taxon>
    </lineage>
</organism>
<accession>A0A411ZQK9</accession>
<dbReference type="GO" id="GO:0016740">
    <property type="term" value="F:transferase activity"/>
    <property type="evidence" value="ECO:0007669"/>
    <property type="project" value="UniProtKB-KW"/>
</dbReference>
<dbReference type="GO" id="GO:0008658">
    <property type="term" value="F:penicillin binding"/>
    <property type="evidence" value="ECO:0007669"/>
    <property type="project" value="InterPro"/>
</dbReference>
<evidence type="ECO:0000256" key="3">
    <source>
        <dbReference type="ARBA" id="ARBA00023136"/>
    </source>
</evidence>
<dbReference type="InterPro" id="IPR050515">
    <property type="entry name" value="Beta-lactam/transpept"/>
</dbReference>
<evidence type="ECO:0000256" key="1">
    <source>
        <dbReference type="ARBA" id="ARBA00004370"/>
    </source>
</evidence>
<dbReference type="AlphaFoldDB" id="A0A411ZQK9"/>
<dbReference type="SUPFAM" id="SSF56519">
    <property type="entry name" value="Penicillin binding protein dimerisation domain"/>
    <property type="match status" value="1"/>
</dbReference>
<feature type="domain" description="Penicillin-binding protein dimerisation" evidence="6">
    <location>
        <begin position="67"/>
        <end position="215"/>
    </location>
</feature>
<proteinExistence type="inferred from homology"/>
<evidence type="ECO:0000259" key="5">
    <source>
        <dbReference type="Pfam" id="PF00905"/>
    </source>
</evidence>
<comment type="subcellular location">
    <subcellularLocation>
        <location evidence="1">Membrane</location>
    </subcellularLocation>
</comment>
<reference evidence="7 8" key="1">
    <citation type="submission" date="2018-08" db="EMBL/GenBank/DDBJ databases">
        <title>A genome reference for cultivated species of the human gut microbiota.</title>
        <authorList>
            <person name="Zou Y."/>
            <person name="Xue W."/>
            <person name="Luo G."/>
        </authorList>
    </citation>
    <scope>NUCLEOTIDE SEQUENCE [LARGE SCALE GENOMIC DNA]</scope>
    <source>
        <strain evidence="7 8">AF29-2</strain>
    </source>
</reference>
<dbReference type="PANTHER" id="PTHR30627:SF1">
    <property type="entry name" value="PEPTIDOGLYCAN D,D-TRANSPEPTIDASE FTSI"/>
    <property type="match status" value="1"/>
</dbReference>
<dbReference type="Pfam" id="PF00905">
    <property type="entry name" value="Transpeptidase"/>
    <property type="match status" value="1"/>
</dbReference>
<dbReference type="RefSeq" id="WP_117976496.1">
    <property type="nucleotide sequence ID" value="NZ_QRST01000011.1"/>
</dbReference>
<keyword evidence="4" id="KW-1133">Transmembrane helix</keyword>
<dbReference type="InterPro" id="IPR005311">
    <property type="entry name" value="PBP_dimer"/>
</dbReference>
<dbReference type="InterPro" id="IPR001460">
    <property type="entry name" value="PCN-bd_Tpept"/>
</dbReference>
<dbReference type="Gene3D" id="3.90.1310.10">
    <property type="entry name" value="Penicillin-binding protein 2a (Domain 2)"/>
    <property type="match status" value="1"/>
</dbReference>
<dbReference type="InterPro" id="IPR036138">
    <property type="entry name" value="PBP_dimer_sf"/>
</dbReference>
<keyword evidence="3 4" id="KW-0472">Membrane</keyword>
<evidence type="ECO:0000313" key="7">
    <source>
        <dbReference type="EMBL" id="RGQ05060.1"/>
    </source>
</evidence>
<name>A0A411ZQK9_9FIRM</name>
<dbReference type="Pfam" id="PF03717">
    <property type="entry name" value="PBP_dimer"/>
    <property type="match status" value="1"/>
</dbReference>
<gene>
    <name evidence="7" type="ORF">DWZ11_06805</name>
</gene>
<keyword evidence="4" id="KW-0812">Transmembrane</keyword>
<dbReference type="InterPro" id="IPR012338">
    <property type="entry name" value="Beta-lactam/transpept-like"/>
</dbReference>
<evidence type="ECO:0000256" key="4">
    <source>
        <dbReference type="SAM" id="Phobius"/>
    </source>
</evidence>
<dbReference type="Proteomes" id="UP000284662">
    <property type="component" value="Unassembled WGS sequence"/>
</dbReference>
<evidence type="ECO:0000259" key="6">
    <source>
        <dbReference type="Pfam" id="PF03717"/>
    </source>
</evidence>
<comment type="similarity">
    <text evidence="2">Belongs to the transpeptidase family.</text>
</comment>
<dbReference type="PANTHER" id="PTHR30627">
    <property type="entry name" value="PEPTIDOGLYCAN D,D-TRANSPEPTIDASE"/>
    <property type="match status" value="1"/>
</dbReference>
<feature type="transmembrane region" description="Helical" evidence="4">
    <location>
        <begin position="21"/>
        <end position="42"/>
    </location>
</feature>
<feature type="domain" description="Penicillin-binding protein transpeptidase" evidence="5">
    <location>
        <begin position="262"/>
        <end position="570"/>
    </location>
</feature>
<dbReference type="SUPFAM" id="SSF56601">
    <property type="entry name" value="beta-lactamase/transpeptidase-like"/>
    <property type="match status" value="1"/>
</dbReference>
<sequence length="600" mass="65776">MDKNSGQNKKIVKKVNKVQMHIIYLFIGLLVFIIGVMARYAWVQIVRGDEMLSRLESQVQESSVLHVPRGTIYDAEMKELAISTMVSSLYIDPNHVEDPEQTARDVAPLIGLTEKDILDDIAQGGGFVWVKRQMEPEETKALKNLMKEKPEYVACLGFIQESKRYYPNDMLAANVIGFVGTDDKGLDGIEQQFDGMIKGEEQTSSIFTDALARPIMDSVFLKNSPVDANCKNIQLTINAQYQFIIEKALDKAMMDHGAESVTAIVMNPKNGDILAMASRPSYDPNNFHKYDPNVWKNRAVSDIYEPGSTFKSIVAAAGFQEKLVSPTDIFVDPGTIEVSGRTIQNWSGDSFGTVTFLDVVKNSINTGFAQLGLELGGERLMNYARKFGFGERTGIELPGEESGILFNPKDMVASDVATSSIGQSIAVTPLQMITAMSAIANDGVLLKPHIVKAIYNADGTVYQQMEREEVRRCIDSDVDKTLKSVLEQVVSTGGGSKASIEGYHIAGKTGTAQKIDMVNGGYLPGHYIASFCGFGPVEDPQFTVLVIINDPAGGEYYGGQVAAPIAHDIFLQLFRYANVKPINGNQSLLDDIKGTEAKNQ</sequence>
<protein>
    <submittedName>
        <fullName evidence="7">Peptidoglycan glycosyltransferase</fullName>
    </submittedName>
</protein>